<accession>R4UJI7</accession>
<reference evidence="1" key="1">
    <citation type="submission" date="2013-02" db="EMBL/GenBank/DDBJ databases">
        <title>Immune-Related transcriptome of Coptotermes formosanus Shiraki workers: the defense mechanism.</title>
        <authorList>
            <person name="Hussain A."/>
            <person name="Li Y.F."/>
            <person name="Wen S.Y."/>
        </authorList>
    </citation>
    <scope>NUCLEOTIDE SEQUENCE</scope>
</reference>
<name>R4UJI7_COPFO</name>
<dbReference type="EMBL" id="KC632415">
    <property type="protein sequence ID" value="AGM32229.1"/>
    <property type="molecule type" value="mRNA"/>
</dbReference>
<organism evidence="1">
    <name type="scientific">Coptotermes formosanus</name>
    <name type="common">Formosan subterranean termite</name>
    <dbReference type="NCBI Taxonomy" id="36987"/>
    <lineage>
        <taxon>Eukaryota</taxon>
        <taxon>Metazoa</taxon>
        <taxon>Ecdysozoa</taxon>
        <taxon>Arthropoda</taxon>
        <taxon>Hexapoda</taxon>
        <taxon>Insecta</taxon>
        <taxon>Pterygota</taxon>
        <taxon>Neoptera</taxon>
        <taxon>Polyneoptera</taxon>
        <taxon>Dictyoptera</taxon>
        <taxon>Blattodea</taxon>
        <taxon>Blattoidea</taxon>
        <taxon>Termitoidae</taxon>
        <taxon>Rhinotermitidae</taxon>
        <taxon>Coptotermes</taxon>
    </lineage>
</organism>
<protein>
    <submittedName>
        <fullName evidence="1">Uncharacterized protein</fullName>
    </submittedName>
</protein>
<dbReference type="AlphaFoldDB" id="R4UJI7"/>
<proteinExistence type="evidence at transcript level"/>
<sequence length="101" mass="11517">MCLEVIVGVMLQHIGNSFRKNFDSKTHCCSEKNVLTLVYQVQMIFSSSFSSASTTPFCVHSCDRFSSVSCPSHIFEMHFPDVFSSFLISLQRLECYCWLGK</sequence>
<evidence type="ECO:0000313" key="1">
    <source>
        <dbReference type="EMBL" id="AGM32229.1"/>
    </source>
</evidence>